<evidence type="ECO:0000256" key="2">
    <source>
        <dbReference type="ARBA" id="ARBA00010735"/>
    </source>
</evidence>
<reference evidence="10" key="1">
    <citation type="submission" date="2014-08" db="EMBL/GenBank/DDBJ databases">
        <title>Coriobacteriaceae sp. complete genome.</title>
        <authorList>
            <person name="Looft T."/>
            <person name="Bayles D.O."/>
            <person name="Stanton T.B."/>
        </authorList>
    </citation>
    <scope>NUCLEOTIDE SEQUENCE [LARGE SCALE GENOMIC DNA]</scope>
    <source>
        <strain evidence="10">68-1-3</strain>
    </source>
</reference>
<dbReference type="RefSeq" id="WP_039688745.1">
    <property type="nucleotide sequence ID" value="NZ_CP009302.1"/>
</dbReference>
<dbReference type="Pfam" id="PF03591">
    <property type="entry name" value="AzlC"/>
    <property type="match status" value="1"/>
</dbReference>
<feature type="transmembrane region" description="Helical" evidence="8">
    <location>
        <begin position="207"/>
        <end position="224"/>
    </location>
</feature>
<evidence type="ECO:0000256" key="3">
    <source>
        <dbReference type="ARBA" id="ARBA00022448"/>
    </source>
</evidence>
<proteinExistence type="inferred from homology"/>
<dbReference type="OrthoDB" id="3177005at2"/>
<dbReference type="EMBL" id="CP009302">
    <property type="protein sequence ID" value="AJC11860.1"/>
    <property type="molecule type" value="Genomic_DNA"/>
</dbReference>
<dbReference type="HOGENOM" id="CLU_065777_3_0_11"/>
<evidence type="ECO:0000256" key="5">
    <source>
        <dbReference type="ARBA" id="ARBA00022692"/>
    </source>
</evidence>
<evidence type="ECO:0000313" key="10">
    <source>
        <dbReference type="Proteomes" id="UP000031121"/>
    </source>
</evidence>
<keyword evidence="6 8" id="KW-1133">Transmembrane helix</keyword>
<gene>
    <name evidence="9" type="ORF">JI75_03420</name>
</gene>
<feature type="transmembrane region" description="Helical" evidence="8">
    <location>
        <begin position="157"/>
        <end position="176"/>
    </location>
</feature>
<evidence type="ECO:0000256" key="8">
    <source>
        <dbReference type="SAM" id="Phobius"/>
    </source>
</evidence>
<dbReference type="GO" id="GO:0005886">
    <property type="term" value="C:plasma membrane"/>
    <property type="evidence" value="ECO:0007669"/>
    <property type="project" value="UniProtKB-SubCell"/>
</dbReference>
<comment type="similarity">
    <text evidence="2">Belongs to the AzlC family.</text>
</comment>
<evidence type="ECO:0000256" key="1">
    <source>
        <dbReference type="ARBA" id="ARBA00004651"/>
    </source>
</evidence>
<feature type="transmembrane region" description="Helical" evidence="8">
    <location>
        <begin position="62"/>
        <end position="80"/>
    </location>
</feature>
<dbReference type="InterPro" id="IPR011606">
    <property type="entry name" value="Brnchd-chn_aa_trnsp_permease"/>
</dbReference>
<dbReference type="PANTHER" id="PTHR34979">
    <property type="entry name" value="INNER MEMBRANE PROTEIN YGAZ"/>
    <property type="match status" value="1"/>
</dbReference>
<comment type="subcellular location">
    <subcellularLocation>
        <location evidence="1">Cell membrane</location>
        <topology evidence="1">Multi-pass membrane protein</topology>
    </subcellularLocation>
</comment>
<keyword evidence="7 8" id="KW-0472">Membrane</keyword>
<keyword evidence="5 8" id="KW-0812">Transmembrane</keyword>
<name>A0A0A8B381_9ACTN</name>
<reference evidence="9 10" key="2">
    <citation type="journal article" date="2015" name="Genome Announc.">
        <title>Complete Genome Sequence of Coriobacteriaceae Strain 68-1-3, a Novel Mucus-Degrading Isolate from the Swine Intestinal Tract.</title>
        <authorList>
            <person name="Looft T."/>
            <person name="Bayles D.O."/>
            <person name="Alt D.P."/>
            <person name="Stanton T.B."/>
        </authorList>
    </citation>
    <scope>NUCLEOTIDE SEQUENCE [LARGE SCALE GENOMIC DNA]</scope>
    <source>
        <strain evidence="9 10">68-1-3</strain>
    </source>
</reference>
<keyword evidence="4" id="KW-1003">Cell membrane</keyword>
<keyword evidence="3" id="KW-0813">Transport</keyword>
<feature type="transmembrane region" description="Helical" evidence="8">
    <location>
        <begin position="7"/>
        <end position="24"/>
    </location>
</feature>
<sequence>MLSRDNIQAAFGAAFPIVLGYVAIGIPCGILSSSIGMNALQVLIMCLLLYSGAGQFMIPNMWLAASPVASIVASVSLVNMRHILYSTSITSWVRDVPRPLSFFFAATITDESFGVNMNRFLAGDWSVERATWVNCFSWSSWTLSCVAGTFIGSALNIPLPIAAFAMTSIFICLMVTQKMTPSNIVAIATAVAGVFLCKLVGLSGPAILLGATLGVVAAIAFDRLREVLR</sequence>
<accession>A0A0A8B381</accession>
<dbReference type="GO" id="GO:1903785">
    <property type="term" value="P:L-valine transmembrane transport"/>
    <property type="evidence" value="ECO:0007669"/>
    <property type="project" value="TreeGrafter"/>
</dbReference>
<dbReference type="STRING" id="1531429.JI75_03420"/>
<protein>
    <submittedName>
        <fullName evidence="9">Branched-chain amino acid ABC transporter permease</fullName>
    </submittedName>
</protein>
<evidence type="ECO:0000313" key="9">
    <source>
        <dbReference type="EMBL" id="AJC11860.1"/>
    </source>
</evidence>
<evidence type="ECO:0000256" key="7">
    <source>
        <dbReference type="ARBA" id="ARBA00023136"/>
    </source>
</evidence>
<organism evidence="9 10">
    <name type="scientific">Berryella intestinalis</name>
    <dbReference type="NCBI Taxonomy" id="1531429"/>
    <lineage>
        <taxon>Bacteria</taxon>
        <taxon>Bacillati</taxon>
        <taxon>Actinomycetota</taxon>
        <taxon>Coriobacteriia</taxon>
        <taxon>Eggerthellales</taxon>
        <taxon>Eggerthellaceae</taxon>
        <taxon>Berryella</taxon>
    </lineage>
</organism>
<dbReference type="PANTHER" id="PTHR34979:SF1">
    <property type="entry name" value="INNER MEMBRANE PROTEIN YGAZ"/>
    <property type="match status" value="1"/>
</dbReference>
<feature type="transmembrane region" description="Helical" evidence="8">
    <location>
        <begin position="30"/>
        <end position="50"/>
    </location>
</feature>
<evidence type="ECO:0000256" key="6">
    <source>
        <dbReference type="ARBA" id="ARBA00022989"/>
    </source>
</evidence>
<evidence type="ECO:0000256" key="4">
    <source>
        <dbReference type="ARBA" id="ARBA00022475"/>
    </source>
</evidence>
<dbReference type="Proteomes" id="UP000031121">
    <property type="component" value="Chromosome"/>
</dbReference>
<dbReference type="AlphaFoldDB" id="A0A0A8B381"/>
<keyword evidence="10" id="KW-1185">Reference proteome</keyword>
<dbReference type="KEGG" id="cbac:JI75_03420"/>